<keyword evidence="1" id="KW-0472">Membrane</keyword>
<reference evidence="2 3" key="1">
    <citation type="submission" date="2018-04" db="EMBL/GenBank/DDBJ databases">
        <title>The genome sequence of Caulobacter sp. 736.</title>
        <authorList>
            <person name="Gao J."/>
            <person name="Sun J."/>
        </authorList>
    </citation>
    <scope>NUCLEOTIDE SEQUENCE [LARGE SCALE GENOMIC DNA]</scope>
    <source>
        <strain evidence="2 3">736</strain>
    </source>
</reference>
<keyword evidence="3" id="KW-1185">Reference proteome</keyword>
<dbReference type="EMBL" id="QDKP01000040">
    <property type="protein sequence ID" value="PVM81013.1"/>
    <property type="molecule type" value="Genomic_DNA"/>
</dbReference>
<sequence>MDPPPRPDRPTKSDVIMALPLGVGTGALLTATMIFVMSLPTSGSLSVFAAVIALAVSIPAWLLGLCLLGGPAWWWLHRRDVRSPGAGAAVGAVLTGLSAATMLLTCGQPFRPGGVVDSPWSLFVGLVAIGAVVGLQTVAFAYRVRT</sequence>
<dbReference type="AlphaFoldDB" id="A0A2T9JDK6"/>
<feature type="transmembrane region" description="Helical" evidence="1">
    <location>
        <begin position="15"/>
        <end position="39"/>
    </location>
</feature>
<keyword evidence="1" id="KW-1133">Transmembrane helix</keyword>
<evidence type="ECO:0000313" key="2">
    <source>
        <dbReference type="EMBL" id="PVM81013.1"/>
    </source>
</evidence>
<protein>
    <recommendedName>
        <fullName evidence="4">Transmembrane protein</fullName>
    </recommendedName>
</protein>
<name>A0A2T9JDK6_9CAUL</name>
<dbReference type="Proteomes" id="UP000244913">
    <property type="component" value="Unassembled WGS sequence"/>
</dbReference>
<comment type="caution">
    <text evidence="2">The sequence shown here is derived from an EMBL/GenBank/DDBJ whole genome shotgun (WGS) entry which is preliminary data.</text>
</comment>
<accession>A0A2T9JDK6</accession>
<evidence type="ECO:0008006" key="4">
    <source>
        <dbReference type="Google" id="ProtNLM"/>
    </source>
</evidence>
<feature type="transmembrane region" description="Helical" evidence="1">
    <location>
        <begin position="88"/>
        <end position="110"/>
    </location>
</feature>
<evidence type="ECO:0000313" key="3">
    <source>
        <dbReference type="Proteomes" id="UP000244913"/>
    </source>
</evidence>
<keyword evidence="1" id="KW-0812">Transmembrane</keyword>
<proteinExistence type="predicted"/>
<evidence type="ECO:0000256" key="1">
    <source>
        <dbReference type="SAM" id="Phobius"/>
    </source>
</evidence>
<gene>
    <name evidence="2" type="ORF">DDF65_13900</name>
</gene>
<feature type="transmembrane region" description="Helical" evidence="1">
    <location>
        <begin position="45"/>
        <end position="76"/>
    </location>
</feature>
<organism evidence="2 3">
    <name type="scientific">Caulobacter radicis</name>
    <dbReference type="NCBI Taxonomy" id="2172650"/>
    <lineage>
        <taxon>Bacteria</taxon>
        <taxon>Pseudomonadati</taxon>
        <taxon>Pseudomonadota</taxon>
        <taxon>Alphaproteobacteria</taxon>
        <taxon>Caulobacterales</taxon>
        <taxon>Caulobacteraceae</taxon>
        <taxon>Caulobacter</taxon>
    </lineage>
</organism>
<feature type="transmembrane region" description="Helical" evidence="1">
    <location>
        <begin position="122"/>
        <end position="142"/>
    </location>
</feature>